<protein>
    <submittedName>
        <fullName evidence="7">Radical SAM protein</fullName>
    </submittedName>
</protein>
<dbReference type="PANTHER" id="PTHR22960:SF0">
    <property type="entry name" value="MOLYBDENUM COFACTOR BIOSYNTHESIS PROTEIN 1"/>
    <property type="match status" value="1"/>
</dbReference>
<dbReference type="InterPro" id="IPR058240">
    <property type="entry name" value="rSAM_sf"/>
</dbReference>
<dbReference type="PANTHER" id="PTHR22960">
    <property type="entry name" value="MOLYBDOPTERIN COFACTOR SYNTHESIS PROTEIN A"/>
    <property type="match status" value="1"/>
</dbReference>
<dbReference type="GO" id="GO:0061798">
    <property type="term" value="F:GTP 3',8'-cyclase activity"/>
    <property type="evidence" value="ECO:0007669"/>
    <property type="project" value="TreeGrafter"/>
</dbReference>
<keyword evidence="4" id="KW-0411">Iron-sulfur</keyword>
<dbReference type="AlphaFoldDB" id="A0A9D1KV90"/>
<dbReference type="SUPFAM" id="SSF102114">
    <property type="entry name" value="Radical SAM enzymes"/>
    <property type="match status" value="1"/>
</dbReference>
<dbReference type="Pfam" id="PF04055">
    <property type="entry name" value="Radical_SAM"/>
    <property type="match status" value="1"/>
</dbReference>
<dbReference type="EMBL" id="DVLX01000016">
    <property type="protein sequence ID" value="HIT98840.1"/>
    <property type="molecule type" value="Genomic_DNA"/>
</dbReference>
<dbReference type="GO" id="GO:0051536">
    <property type="term" value="F:iron-sulfur cluster binding"/>
    <property type="evidence" value="ECO:0007669"/>
    <property type="project" value="UniProtKB-KW"/>
</dbReference>
<name>A0A9D1KV90_9FIRM</name>
<evidence type="ECO:0000256" key="5">
    <source>
        <dbReference type="ARBA" id="ARBA00023150"/>
    </source>
</evidence>
<gene>
    <name evidence="7" type="ORF">IAD12_01110</name>
</gene>
<comment type="caution">
    <text evidence="7">The sequence shown here is derived from an EMBL/GenBank/DDBJ whole genome shotgun (WGS) entry which is preliminary data.</text>
</comment>
<evidence type="ECO:0000256" key="3">
    <source>
        <dbReference type="ARBA" id="ARBA00023004"/>
    </source>
</evidence>
<evidence type="ECO:0000256" key="4">
    <source>
        <dbReference type="ARBA" id="ARBA00023014"/>
    </source>
</evidence>
<dbReference type="InterPro" id="IPR050105">
    <property type="entry name" value="MoCo_biosynth_MoaA/MoaC"/>
</dbReference>
<sequence>MEEKREMERKTVVTDGQDLAEKAEELKAAGVTDVTVAVNTFNFTRYKESNGGKELQPVIDGINKAVGQKLNIRLNVGIEEGFNDDEVLDFLQLTFQHKYDIVFMPTISYSFLKSKMPALRKIEGDFGEVEMYKYPGAVGRIGFLKN</sequence>
<evidence type="ECO:0000256" key="1">
    <source>
        <dbReference type="ARBA" id="ARBA00022691"/>
    </source>
</evidence>
<organism evidence="7 8">
    <name type="scientific">Candidatus Allocopromorpha excrementavium</name>
    <dbReference type="NCBI Taxonomy" id="2840741"/>
    <lineage>
        <taxon>Bacteria</taxon>
        <taxon>Bacillati</taxon>
        <taxon>Bacillota</taxon>
        <taxon>Clostridia</taxon>
        <taxon>Eubacteriales</taxon>
        <taxon>Eubacteriaceae</taxon>
        <taxon>Eubacteriaceae incertae sedis</taxon>
        <taxon>Candidatus Allocopromorpha</taxon>
    </lineage>
</organism>
<dbReference type="InterPro" id="IPR007197">
    <property type="entry name" value="rSAM"/>
</dbReference>
<evidence type="ECO:0000313" key="8">
    <source>
        <dbReference type="Proteomes" id="UP000824159"/>
    </source>
</evidence>
<dbReference type="GO" id="GO:0046872">
    <property type="term" value="F:metal ion binding"/>
    <property type="evidence" value="ECO:0007669"/>
    <property type="project" value="UniProtKB-KW"/>
</dbReference>
<dbReference type="Proteomes" id="UP000824159">
    <property type="component" value="Unassembled WGS sequence"/>
</dbReference>
<keyword evidence="5" id="KW-0501">Molybdenum cofactor biosynthesis</keyword>
<reference evidence="7" key="1">
    <citation type="submission" date="2020-10" db="EMBL/GenBank/DDBJ databases">
        <authorList>
            <person name="Gilroy R."/>
        </authorList>
    </citation>
    <scope>NUCLEOTIDE SEQUENCE</scope>
    <source>
        <strain evidence="7">CHK176-22527</strain>
    </source>
</reference>
<reference evidence="7" key="2">
    <citation type="journal article" date="2021" name="PeerJ">
        <title>Extensive microbial diversity within the chicken gut microbiome revealed by metagenomics and culture.</title>
        <authorList>
            <person name="Gilroy R."/>
            <person name="Ravi A."/>
            <person name="Getino M."/>
            <person name="Pursley I."/>
            <person name="Horton D.L."/>
            <person name="Alikhan N.F."/>
            <person name="Baker D."/>
            <person name="Gharbi K."/>
            <person name="Hall N."/>
            <person name="Watson M."/>
            <person name="Adriaenssens E.M."/>
            <person name="Foster-Nyarko E."/>
            <person name="Jarju S."/>
            <person name="Secka A."/>
            <person name="Antonio M."/>
            <person name="Oren A."/>
            <person name="Chaudhuri R.R."/>
            <person name="La Ragione R."/>
            <person name="Hildebrand F."/>
            <person name="Pallen M.J."/>
        </authorList>
    </citation>
    <scope>NUCLEOTIDE SEQUENCE</scope>
    <source>
        <strain evidence="7">CHK176-22527</strain>
    </source>
</reference>
<dbReference type="GO" id="GO:0006777">
    <property type="term" value="P:Mo-molybdopterin cofactor biosynthetic process"/>
    <property type="evidence" value="ECO:0007669"/>
    <property type="project" value="UniProtKB-KW"/>
</dbReference>
<dbReference type="GO" id="GO:0061799">
    <property type="term" value="F:cyclic pyranopterin monophosphate synthase activity"/>
    <property type="evidence" value="ECO:0007669"/>
    <property type="project" value="TreeGrafter"/>
</dbReference>
<keyword evidence="2" id="KW-0479">Metal-binding</keyword>
<dbReference type="InterPro" id="IPR013785">
    <property type="entry name" value="Aldolase_TIM"/>
</dbReference>
<evidence type="ECO:0000259" key="6">
    <source>
        <dbReference type="Pfam" id="PF04055"/>
    </source>
</evidence>
<feature type="domain" description="Radical SAM core" evidence="6">
    <location>
        <begin position="6"/>
        <end position="93"/>
    </location>
</feature>
<evidence type="ECO:0000313" key="7">
    <source>
        <dbReference type="EMBL" id="HIT98840.1"/>
    </source>
</evidence>
<dbReference type="Gene3D" id="3.20.20.70">
    <property type="entry name" value="Aldolase class I"/>
    <property type="match status" value="1"/>
</dbReference>
<keyword evidence="1" id="KW-0949">S-adenosyl-L-methionine</keyword>
<proteinExistence type="predicted"/>
<accession>A0A9D1KV90</accession>
<evidence type="ECO:0000256" key="2">
    <source>
        <dbReference type="ARBA" id="ARBA00022723"/>
    </source>
</evidence>
<keyword evidence="3" id="KW-0408">Iron</keyword>